<evidence type="ECO:0000256" key="9">
    <source>
        <dbReference type="ARBA" id="ARBA00023180"/>
    </source>
</evidence>
<evidence type="ECO:0000256" key="1">
    <source>
        <dbReference type="ARBA" id="ARBA00004648"/>
    </source>
</evidence>
<gene>
    <name evidence="14" type="ORF">ACFS6H_00615</name>
</gene>
<keyword evidence="3" id="KW-0812">Transmembrane</keyword>
<evidence type="ECO:0000256" key="5">
    <source>
        <dbReference type="ARBA" id="ARBA00022824"/>
    </source>
</evidence>
<dbReference type="Pfam" id="PF22422">
    <property type="entry name" value="MGH1-like_GH"/>
    <property type="match status" value="1"/>
</dbReference>
<dbReference type="Pfam" id="PF03200">
    <property type="entry name" value="Glyco_hydro_63"/>
    <property type="match status" value="1"/>
</dbReference>
<dbReference type="InterPro" id="IPR031335">
    <property type="entry name" value="Glyco_hydro_63_C"/>
</dbReference>
<keyword evidence="10" id="KW-0326">Glycosidase</keyword>
<keyword evidence="4" id="KW-0378">Hydrolase</keyword>
<name>A0ABW6A1V8_9BACT</name>
<keyword evidence="8" id="KW-0472">Membrane</keyword>
<dbReference type="InterPro" id="IPR054491">
    <property type="entry name" value="MGH1-like_GH"/>
</dbReference>
<feature type="domain" description="Glycosyl hydrolase family 63 C-terminal" evidence="12">
    <location>
        <begin position="669"/>
        <end position="867"/>
    </location>
</feature>
<dbReference type="InterPro" id="IPR008928">
    <property type="entry name" value="6-hairpin_glycosidase_sf"/>
</dbReference>
<accession>A0ABW6A1V8</accession>
<feature type="domain" description="Mannosylglycerate hydrolase MGH1-like glycoside hydrolase" evidence="13">
    <location>
        <begin position="420"/>
        <end position="523"/>
    </location>
</feature>
<keyword evidence="6" id="KW-0735">Signal-anchor</keyword>
<protein>
    <recommendedName>
        <fullName evidence="11">mannosyl-oligosaccharide glucosidase</fullName>
        <ecNumber evidence="11">3.2.1.106</ecNumber>
    </recommendedName>
</protein>
<dbReference type="SUPFAM" id="SSF48208">
    <property type="entry name" value="Six-hairpin glycosidases"/>
    <property type="match status" value="1"/>
</dbReference>
<keyword evidence="7" id="KW-1133">Transmembrane helix</keyword>
<dbReference type="Proteomes" id="UP001597511">
    <property type="component" value="Unassembled WGS sequence"/>
</dbReference>
<evidence type="ECO:0000259" key="12">
    <source>
        <dbReference type="Pfam" id="PF03200"/>
    </source>
</evidence>
<dbReference type="InterPro" id="IPR012341">
    <property type="entry name" value="6hp_glycosidase-like_sf"/>
</dbReference>
<dbReference type="PANTHER" id="PTHR10412">
    <property type="entry name" value="MANNOSYL-OLIGOSACCHARIDE GLUCOSIDASE"/>
    <property type="match status" value="1"/>
</dbReference>
<dbReference type="EC" id="3.2.1.106" evidence="11"/>
<evidence type="ECO:0000313" key="14">
    <source>
        <dbReference type="EMBL" id="MFD2918186.1"/>
    </source>
</evidence>
<dbReference type="Gene3D" id="1.50.10.10">
    <property type="match status" value="2"/>
</dbReference>
<organism evidence="14 15">
    <name type="scientific">Terrimonas rubra</name>
    <dbReference type="NCBI Taxonomy" id="1035890"/>
    <lineage>
        <taxon>Bacteria</taxon>
        <taxon>Pseudomonadati</taxon>
        <taxon>Bacteroidota</taxon>
        <taxon>Chitinophagia</taxon>
        <taxon>Chitinophagales</taxon>
        <taxon>Chitinophagaceae</taxon>
        <taxon>Terrimonas</taxon>
    </lineage>
</organism>
<keyword evidence="9" id="KW-0325">Glycoprotein</keyword>
<evidence type="ECO:0000313" key="15">
    <source>
        <dbReference type="Proteomes" id="UP001597511"/>
    </source>
</evidence>
<keyword evidence="5" id="KW-0256">Endoplasmic reticulum</keyword>
<keyword evidence="15" id="KW-1185">Reference proteome</keyword>
<dbReference type="PANTHER" id="PTHR10412:SF11">
    <property type="entry name" value="MANNOSYL-OLIGOSACCHARIDE GLUCOSIDASE"/>
    <property type="match status" value="1"/>
</dbReference>
<evidence type="ECO:0000256" key="3">
    <source>
        <dbReference type="ARBA" id="ARBA00022692"/>
    </source>
</evidence>
<evidence type="ECO:0000256" key="10">
    <source>
        <dbReference type="ARBA" id="ARBA00023295"/>
    </source>
</evidence>
<evidence type="ECO:0000259" key="13">
    <source>
        <dbReference type="Pfam" id="PF22422"/>
    </source>
</evidence>
<sequence length="895" mass="103844">MMTAEHQRLAVNAKKPIPLAQWGPYLSERQWGTVREDYSTNGDAWHYFPFEHAHCRSFLWGEDGLAGISDYFGNICFAIALWNGKDEILKERLFGLGNPQGNHGEDVKELYYYLDNIPTHYYMEYLYKYPQQAFPYQELRDQNRAKSKDEPEFEILDTDVFKQNEYFDVKVTYAKQSAEDIFIKIDITNRFSKAADITLLPTVWFYNRWQRGNFKQKPVITALDKTSVKLTHERMEDYFFYFQPADKTLFTENETNTEIVMNKPNESIYTKDAFNTAIIKGENLNALTRKKSGTKFSPVYKMNVAGGATTTVYCRLSNKQTDKPFPQNFKDVFALRKGEADDFYAAILPKGINDDKANIQRQALAGTLWSKQYYHFDVEEWLTQSDGITPVSQSKLTGRNNDWKHLKNQDIILMPDKWEYPWYAAWDLAFQCIPMAVVDPTFAKHQLLLVMREWYMKPDGQLPSYEWNFSDVNPPVQAWAAMKIYNIEKKQKGKGDVDFLKKVFHKLLINFTWWINRKDVNGNNIFEGGFLGLDNIGVFNRSFHFPGEIQLEQADGTSWMGTYALDMMDIAIEIAIHDRSFEDTATKFFEHFVLIAESLNEHGLWNEEDRFFYDVLCVTGAEPVPLRIQSVVGISPLYAVSTISKDKLDKLPDFKKRITWFEDFRKKNNKFWPNEERSEDEEILLSLVPKDRLIDLLQRLLDENGFLSKGGIRALSKYHEQNPYSVMLENNTYSIRYDPGDSTSDMFGGNSNWRGPVWMPINFIIIRSIMKYGVFYGDSLQVEYPTGSGNKLNLQQVAKELSKRVVSIFERDGDNGRRLFGDYNWFYNQPGNEHLINYFEYFHGDTGRGLGASHQTGWTALVAELISEYDDRDGGVRLADEVVMSEASLGYIGDN</sequence>
<evidence type="ECO:0000256" key="6">
    <source>
        <dbReference type="ARBA" id="ARBA00022968"/>
    </source>
</evidence>
<dbReference type="EMBL" id="JBHUOZ010000001">
    <property type="protein sequence ID" value="MFD2918186.1"/>
    <property type="molecule type" value="Genomic_DNA"/>
</dbReference>
<comment type="subcellular location">
    <subcellularLocation>
        <location evidence="1">Endoplasmic reticulum membrane</location>
        <topology evidence="1">Single-pass type II membrane protein</topology>
    </subcellularLocation>
</comment>
<evidence type="ECO:0000256" key="4">
    <source>
        <dbReference type="ARBA" id="ARBA00022801"/>
    </source>
</evidence>
<dbReference type="InterPro" id="IPR004888">
    <property type="entry name" value="Glycoside_hydrolase_63"/>
</dbReference>
<proteinExistence type="inferred from homology"/>
<evidence type="ECO:0000256" key="11">
    <source>
        <dbReference type="ARBA" id="ARBA00038888"/>
    </source>
</evidence>
<evidence type="ECO:0000256" key="8">
    <source>
        <dbReference type="ARBA" id="ARBA00023136"/>
    </source>
</evidence>
<comment type="caution">
    <text evidence="14">The sequence shown here is derived from an EMBL/GenBank/DDBJ whole genome shotgun (WGS) entry which is preliminary data.</text>
</comment>
<evidence type="ECO:0000256" key="2">
    <source>
        <dbReference type="ARBA" id="ARBA00010833"/>
    </source>
</evidence>
<evidence type="ECO:0000256" key="7">
    <source>
        <dbReference type="ARBA" id="ARBA00022989"/>
    </source>
</evidence>
<comment type="similarity">
    <text evidence="2">Belongs to the glycosyl hydrolase 63 family.</text>
</comment>
<dbReference type="RefSeq" id="WP_386093861.1">
    <property type="nucleotide sequence ID" value="NZ_JBHUOZ010000001.1"/>
</dbReference>
<reference evidence="15" key="1">
    <citation type="journal article" date="2019" name="Int. J. Syst. Evol. Microbiol.">
        <title>The Global Catalogue of Microorganisms (GCM) 10K type strain sequencing project: providing services to taxonomists for standard genome sequencing and annotation.</title>
        <authorList>
            <consortium name="The Broad Institute Genomics Platform"/>
            <consortium name="The Broad Institute Genome Sequencing Center for Infectious Disease"/>
            <person name="Wu L."/>
            <person name="Ma J."/>
        </authorList>
    </citation>
    <scope>NUCLEOTIDE SEQUENCE [LARGE SCALE GENOMIC DNA]</scope>
    <source>
        <strain evidence="15">KCTC 23299</strain>
    </source>
</reference>